<organism evidence="1 2">
    <name type="scientific">Gossypium arboreum</name>
    <name type="common">Tree cotton</name>
    <name type="synonym">Gossypium nanking</name>
    <dbReference type="NCBI Taxonomy" id="29729"/>
    <lineage>
        <taxon>Eukaryota</taxon>
        <taxon>Viridiplantae</taxon>
        <taxon>Streptophyta</taxon>
        <taxon>Embryophyta</taxon>
        <taxon>Tracheophyta</taxon>
        <taxon>Spermatophyta</taxon>
        <taxon>Magnoliopsida</taxon>
        <taxon>eudicotyledons</taxon>
        <taxon>Gunneridae</taxon>
        <taxon>Pentapetalae</taxon>
        <taxon>rosids</taxon>
        <taxon>malvids</taxon>
        <taxon>Malvales</taxon>
        <taxon>Malvaceae</taxon>
        <taxon>Malvoideae</taxon>
        <taxon>Gossypium</taxon>
    </lineage>
</organism>
<gene>
    <name evidence="1" type="ORF">F383_35791</name>
</gene>
<comment type="caution">
    <text evidence="1">The sequence shown here is derived from an EMBL/GenBank/DDBJ whole genome shotgun (WGS) entry which is preliminary data.</text>
</comment>
<dbReference type="Proteomes" id="UP000032142">
    <property type="component" value="Unassembled WGS sequence"/>
</dbReference>
<evidence type="ECO:0000313" key="1">
    <source>
        <dbReference type="EMBL" id="KHG08525.1"/>
    </source>
</evidence>
<reference evidence="2" key="1">
    <citation type="submission" date="2014-09" db="EMBL/GenBank/DDBJ databases">
        <authorList>
            <person name="Mudge J."/>
            <person name="Ramaraj T."/>
            <person name="Lindquist I.E."/>
            <person name="Bharti A.K."/>
            <person name="Sundararajan A."/>
            <person name="Cameron C.T."/>
            <person name="Woodward J.E."/>
            <person name="May G.D."/>
            <person name="Brubaker C."/>
            <person name="Broadhvest J."/>
            <person name="Wilkins T.A."/>
        </authorList>
    </citation>
    <scope>NUCLEOTIDE SEQUENCE</scope>
    <source>
        <strain evidence="2">cv. AKA8401</strain>
    </source>
</reference>
<sequence>MNSTIFNDTTYYRSHIPNAQTLISLSI</sequence>
<proteinExistence type="predicted"/>
<name>A0A0B0N6U7_GOSAR</name>
<accession>A0A0B0N6U7</accession>
<evidence type="ECO:0000313" key="2">
    <source>
        <dbReference type="Proteomes" id="UP000032142"/>
    </source>
</evidence>
<protein>
    <submittedName>
        <fullName evidence="1">Uncharacterized protein</fullName>
    </submittedName>
</protein>
<dbReference type="AlphaFoldDB" id="A0A0B0N6U7"/>
<keyword evidence="2" id="KW-1185">Reference proteome</keyword>
<dbReference type="EMBL" id="JRRC01499577">
    <property type="protein sequence ID" value="KHG08525.1"/>
    <property type="molecule type" value="Genomic_DNA"/>
</dbReference>